<organism evidence="3 4">
    <name type="scientific">Qingshengfaniella alkalisoli</name>
    <dbReference type="NCBI Taxonomy" id="2599296"/>
    <lineage>
        <taxon>Bacteria</taxon>
        <taxon>Pseudomonadati</taxon>
        <taxon>Pseudomonadota</taxon>
        <taxon>Alphaproteobacteria</taxon>
        <taxon>Rhodobacterales</taxon>
        <taxon>Paracoccaceae</taxon>
        <taxon>Qingshengfaniella</taxon>
    </lineage>
</organism>
<reference evidence="3 4" key="1">
    <citation type="submission" date="2019-07" db="EMBL/GenBank/DDBJ databases">
        <title>Litoreibacter alkalisoli sp. nov., isolated from saline-alkaline soil.</title>
        <authorList>
            <person name="Wang S."/>
            <person name="Xu L."/>
            <person name="Xing Y.-T."/>
            <person name="Sun J.-Q."/>
        </authorList>
    </citation>
    <scope>NUCLEOTIDE SEQUENCE [LARGE SCALE GENOMIC DNA]</scope>
    <source>
        <strain evidence="3 4">LN3S51</strain>
    </source>
</reference>
<dbReference type="NCBIfam" id="NF009270">
    <property type="entry name" value="PRK12627.1"/>
    <property type="match status" value="1"/>
</dbReference>
<evidence type="ECO:0000256" key="1">
    <source>
        <dbReference type="ARBA" id="ARBA00004117"/>
    </source>
</evidence>
<dbReference type="Proteomes" id="UP000318483">
    <property type="component" value="Chromosome"/>
</dbReference>
<feature type="domain" description="Flagellar basal body rod protein N-terminal" evidence="2">
    <location>
        <begin position="51"/>
        <end position="72"/>
    </location>
</feature>
<keyword evidence="4" id="KW-1185">Reference proteome</keyword>
<accession>A0A5B8IZW6</accession>
<protein>
    <submittedName>
        <fullName evidence="3">FlgB family protein</fullName>
    </submittedName>
</protein>
<comment type="subcellular location">
    <subcellularLocation>
        <location evidence="1">Bacterial flagellum basal body</location>
    </subcellularLocation>
</comment>
<dbReference type="AlphaFoldDB" id="A0A5B8IZW6"/>
<dbReference type="InterPro" id="IPR001444">
    <property type="entry name" value="Flag_bb_rod_N"/>
</dbReference>
<evidence type="ECO:0000313" key="3">
    <source>
        <dbReference type="EMBL" id="QDY70158.1"/>
    </source>
</evidence>
<dbReference type="RefSeq" id="WP_146365578.1">
    <property type="nucleotide sequence ID" value="NZ_CP042261.1"/>
</dbReference>
<dbReference type="GO" id="GO:0009425">
    <property type="term" value="C:bacterial-type flagellum basal body"/>
    <property type="evidence" value="ECO:0007669"/>
    <property type="project" value="UniProtKB-SubCell"/>
</dbReference>
<proteinExistence type="predicted"/>
<dbReference type="KEGG" id="lit:FPZ52_11345"/>
<dbReference type="Pfam" id="PF00460">
    <property type="entry name" value="Flg_bb_rod"/>
    <property type="match status" value="1"/>
</dbReference>
<gene>
    <name evidence="3" type="ORF">FPZ52_11345</name>
</gene>
<sequence>MSKLGSGISLSVSSQTVSKRIIVKPRLRSFEGETPMHQGLEIFRLASGLASHASARQSAITRNIANADTNGYVSKDLRPFSQLAESDRGRLKSTRDGHIGAGKGMADGQILVPSALDAAPNGNQVSLENEMIKASEARQSHQLALSVYRSGLDMLRASIGRR</sequence>
<dbReference type="EMBL" id="CP042261">
    <property type="protein sequence ID" value="QDY70158.1"/>
    <property type="molecule type" value="Genomic_DNA"/>
</dbReference>
<evidence type="ECO:0000259" key="2">
    <source>
        <dbReference type="Pfam" id="PF00460"/>
    </source>
</evidence>
<dbReference type="OrthoDB" id="9788334at2"/>
<name>A0A5B8IZW6_9RHOB</name>
<evidence type="ECO:0000313" key="4">
    <source>
        <dbReference type="Proteomes" id="UP000318483"/>
    </source>
</evidence>